<feature type="compositionally biased region" description="Low complexity" evidence="1">
    <location>
        <begin position="103"/>
        <end position="116"/>
    </location>
</feature>
<reference evidence="2" key="2">
    <citation type="submission" date="2024-07" db="EMBL/GenBank/DDBJ databases">
        <title>Streptomyces haneummycinica sp. nov., a new antibiotic-producing actinobacterium isolated from marine sediment.</title>
        <authorList>
            <person name="Uemura M."/>
            <person name="Hamada M."/>
            <person name="Hirano S."/>
            <person name="Kobayashi K."/>
            <person name="Ohshiro T."/>
            <person name="Kobayashi T."/>
            <person name="Terahara T."/>
        </authorList>
    </citation>
    <scope>NUCLEOTIDE SEQUENCE</scope>
    <source>
        <strain evidence="2">KM77-8</strain>
    </source>
</reference>
<name>A0AAT9H9C1_9ACTN</name>
<organism evidence="2">
    <name type="scientific">Streptomyces haneummycinicus</name>
    <dbReference type="NCBI Taxonomy" id="3074435"/>
    <lineage>
        <taxon>Bacteria</taxon>
        <taxon>Bacillati</taxon>
        <taxon>Actinomycetota</taxon>
        <taxon>Actinomycetes</taxon>
        <taxon>Kitasatosporales</taxon>
        <taxon>Streptomycetaceae</taxon>
        <taxon>Streptomyces</taxon>
    </lineage>
</organism>
<sequence length="151" mass="16451">MALDGSFMDHAAYETLQDWQGTHTAQGTVKITGRHAGVRIAEPAALLSGHPHDGSEEAGASDAGCRCRPWTAWRNHQCDRPRPCRPTARGRTRPPRRRERTAARTASRSRPAPAATNWCAVSARSSGTPLRWSAVSWPGWRAKDSSPPSCS</sequence>
<evidence type="ECO:0000256" key="1">
    <source>
        <dbReference type="SAM" id="MobiDB-lite"/>
    </source>
</evidence>
<dbReference type="AlphaFoldDB" id="A0AAT9H9C1"/>
<protein>
    <submittedName>
        <fullName evidence="2">Uncharacterized protein</fullName>
    </submittedName>
</protein>
<feature type="compositionally biased region" description="Basic residues" evidence="1">
    <location>
        <begin position="88"/>
        <end position="99"/>
    </location>
</feature>
<gene>
    <name evidence="2" type="ORF">SHKM778_03710</name>
</gene>
<proteinExistence type="predicted"/>
<accession>A0AAT9H9C1</accession>
<reference evidence="2" key="1">
    <citation type="submission" date="2024-06" db="EMBL/GenBank/DDBJ databases">
        <authorList>
            <consortium name="consrtm"/>
            <person name="Uemura M."/>
            <person name="Terahara T."/>
        </authorList>
    </citation>
    <scope>NUCLEOTIDE SEQUENCE</scope>
    <source>
        <strain evidence="2">KM77-8</strain>
    </source>
</reference>
<feature type="region of interest" description="Disordered" evidence="1">
    <location>
        <begin position="75"/>
        <end position="151"/>
    </location>
</feature>
<dbReference type="EMBL" id="AP035768">
    <property type="protein sequence ID" value="BFO13983.1"/>
    <property type="molecule type" value="Genomic_DNA"/>
</dbReference>
<evidence type="ECO:0000313" key="2">
    <source>
        <dbReference type="EMBL" id="BFO13983.1"/>
    </source>
</evidence>